<evidence type="ECO:0000313" key="2">
    <source>
        <dbReference type="Proteomes" id="UP000504629"/>
    </source>
</evidence>
<dbReference type="Proteomes" id="UP000504629">
    <property type="component" value="Unplaced"/>
</dbReference>
<evidence type="ECO:0000313" key="3">
    <source>
        <dbReference type="RefSeq" id="XP_028026328.1"/>
    </source>
</evidence>
<dbReference type="OrthoDB" id="7491256at2759"/>
<reference evidence="3" key="1">
    <citation type="submission" date="2025-08" db="UniProtKB">
        <authorList>
            <consortium name="RefSeq"/>
        </authorList>
    </citation>
    <scope>IDENTIFICATION</scope>
    <source>
        <tissue evidence="3">Silk gland</tissue>
    </source>
</reference>
<accession>A0A6J2JAJ5</accession>
<evidence type="ECO:0000256" key="1">
    <source>
        <dbReference type="SAM" id="MobiDB-lite"/>
    </source>
</evidence>
<feature type="compositionally biased region" description="Polar residues" evidence="1">
    <location>
        <begin position="31"/>
        <end position="44"/>
    </location>
</feature>
<dbReference type="KEGG" id="bman:114240096"/>
<feature type="compositionally biased region" description="Basic and acidic residues" evidence="1">
    <location>
        <begin position="89"/>
        <end position="98"/>
    </location>
</feature>
<protein>
    <submittedName>
        <fullName evidence="3">Uncharacterized protein LOC114240096</fullName>
    </submittedName>
</protein>
<proteinExistence type="predicted"/>
<feature type="compositionally biased region" description="Polar residues" evidence="1">
    <location>
        <begin position="77"/>
        <end position="88"/>
    </location>
</feature>
<feature type="region of interest" description="Disordered" evidence="1">
    <location>
        <begin position="217"/>
        <end position="240"/>
    </location>
</feature>
<feature type="compositionally biased region" description="Basic and acidic residues" evidence="1">
    <location>
        <begin position="1"/>
        <end position="17"/>
    </location>
</feature>
<dbReference type="GeneID" id="114240096"/>
<name>A0A6J2JAJ5_BOMMA</name>
<gene>
    <name evidence="3" type="primary">LOC114240096</name>
</gene>
<dbReference type="RefSeq" id="XP_028026328.1">
    <property type="nucleotide sequence ID" value="XM_028170527.1"/>
</dbReference>
<feature type="region of interest" description="Disordered" evidence="1">
    <location>
        <begin position="1"/>
        <end position="113"/>
    </location>
</feature>
<sequence length="1410" mass="158702">MAEVLDRLKTSKDDQRFPRQKPNALYDRLTKNLNKSSPQPTFATSKLPKIVKPPASYASDKNITRTKVKVDAGDNFAGTSKRTGSQKSNKNDKLEKSKPSHIPRRLQEATAKRNSINTEDIPSFEQTEEKTLAEIKNIQRVQLLINTDLCEEDERTNLFVPARPIPTLGQIYGANNVIDNDLLDDWLISIGPPVNSLEASLRSINLPTTVDAGNTNMCGADEQDISNNNRTSSRRRTGVRTQDDFTDLTNLEVEYPTRDYESAVIAVSKQSPIEAKSTRSERITPVTVEQKFRLSIEDEIKIPKENVKNMLVKENQVTADSYIEHPSELLQKTTTFSKEGCESTRTLSSIGTDLADDLSSRYTLEHAEDVLDEHSLDDWDANGKEKNFILMKTKGCLGTEVLSEYWQYQWEKEFSGVSLMPNSESSRTYRCYKCGQQIRRKRCGKKQDNDNRKRCKKCDSSKLLLSGPVKLSSRFDSIRKQISIRFCRKRWNHVWKKTAERWALWSKSPTKSNRARLAQYLQRSIVWENADVQTTIQCKEIGIEAFVKKVSEAISAVVKCGDKSTEHIGSTYENLKSVARDNRSRINLGPSMFPFLGASINSLHLERIKQRHNLHYPSAPDTRIKQQISQVDAIYDVVRSDQNIKHKDNAMSSDCLETTTSKEENFHNYIICENTEADLRFSPKSPTQSSMDITTSGTPLDRAFGINTEYSVDAKAIVLQTACVMTSHEELKNNVNAETQLKFPTAIKITRGVTTTKEINETPLAVVSATTSDFKVEKMNASAQTSHPLSVLTYAGPKLISISSATMHTASVSTSMKNFSNKEIQTCNDKTNRDCNTSSSRRFEKKCTEAFKDVEPFSSTRFCQSRLISACMLNRSLHETGLQTAPESHGRGIFVESRNIATLTATAGTSRSTQYQFFPDEYDSYQDECPSQTSEREVQRNARIKGGCTREILERSAREKINDQIVSLSKLISRKKASSQTHPDCRTSMVLSSDLNAEKWIRRGAAFEKEYPTFIKCNQSFTNGNEAPTKLSVENVIDETDNEIKKRDLSYVITTAPTLAMSRDSLADVLPVQDLARKSPSPAAKERILMVDEVTSDDTINKSAKDIVLQAKPEVTDAETQFVKKTDSACVSTSRCVFAGSTCCERNDCLFVYRKPRCVIHDKSNDTGVQINILSAEHSKESLPNHRSVGLVTSNVNETDNSLRWSESLKRNVLPPRVYKALYETAKLIWNEEPNDSSGETKKKLSTKTVDVAYESSLKKRALKTRSACVYTSLIDHFFMQRDCLDHSTDMQSNFIVRPAKNKTTQTCSECKVKILNDNIKSAPSNGAFPYELLNAVFIEACTMKPSGRREIACQTNEKAERLDKIALQCILSPAPSLTDICKSDKQHLKAVYNILSAIEGRIRRMRANL</sequence>
<keyword evidence="2" id="KW-1185">Reference proteome</keyword>
<organism evidence="2 3">
    <name type="scientific">Bombyx mandarina</name>
    <name type="common">Wild silk moth</name>
    <name type="synonym">Wild silkworm</name>
    <dbReference type="NCBI Taxonomy" id="7092"/>
    <lineage>
        <taxon>Eukaryota</taxon>
        <taxon>Metazoa</taxon>
        <taxon>Ecdysozoa</taxon>
        <taxon>Arthropoda</taxon>
        <taxon>Hexapoda</taxon>
        <taxon>Insecta</taxon>
        <taxon>Pterygota</taxon>
        <taxon>Neoptera</taxon>
        <taxon>Endopterygota</taxon>
        <taxon>Lepidoptera</taxon>
        <taxon>Glossata</taxon>
        <taxon>Ditrysia</taxon>
        <taxon>Bombycoidea</taxon>
        <taxon>Bombycidae</taxon>
        <taxon>Bombycinae</taxon>
        <taxon>Bombyx</taxon>
    </lineage>
</organism>